<name>A0A7I8DBR0_9BACL</name>
<protein>
    <submittedName>
        <fullName evidence="2">Uncharacterized protein</fullName>
    </submittedName>
</protein>
<gene>
    <name evidence="2" type="ORF">skT53_03460</name>
</gene>
<reference evidence="2 3" key="1">
    <citation type="submission" date="2020-08" db="EMBL/GenBank/DDBJ databases">
        <title>Complete Genome Sequence of Effusibacillus dendaii Strain skT53, Isolated from Farmland soil.</title>
        <authorList>
            <person name="Konishi T."/>
            <person name="Kawasaki H."/>
        </authorList>
    </citation>
    <scope>NUCLEOTIDE SEQUENCE [LARGE SCALE GENOMIC DNA]</scope>
    <source>
        <strain evidence="3">skT53</strain>
    </source>
</reference>
<proteinExistence type="predicted"/>
<keyword evidence="3" id="KW-1185">Reference proteome</keyword>
<feature type="transmembrane region" description="Helical" evidence="1">
    <location>
        <begin position="23"/>
        <end position="42"/>
    </location>
</feature>
<dbReference type="RefSeq" id="WP_200759495.1">
    <property type="nucleotide sequence ID" value="NZ_AP023366.1"/>
</dbReference>
<keyword evidence="1" id="KW-0812">Transmembrane</keyword>
<sequence>MELRRPKPYEDRVLDFATKLERLFFRLAMLGFMGILASQLALSIPTVRDALIQTDQLENKNAAQDTTRSLTKQLTIRPAPENGPVTAWVKINNTPVAKLVHSQVSIEFTQNDEIEIDTSGQSGVYRFEIDHNDPSIASPAPGTYVETSESHQAVIQPVINSR</sequence>
<keyword evidence="1" id="KW-0472">Membrane</keyword>
<organism evidence="2 3">
    <name type="scientific">Effusibacillus dendaii</name>
    <dbReference type="NCBI Taxonomy" id="2743772"/>
    <lineage>
        <taxon>Bacteria</taxon>
        <taxon>Bacillati</taxon>
        <taxon>Bacillota</taxon>
        <taxon>Bacilli</taxon>
        <taxon>Bacillales</taxon>
        <taxon>Alicyclobacillaceae</taxon>
        <taxon>Effusibacillus</taxon>
    </lineage>
</organism>
<dbReference type="Proteomes" id="UP000593802">
    <property type="component" value="Chromosome"/>
</dbReference>
<dbReference type="KEGG" id="eff:skT53_03460"/>
<keyword evidence="1" id="KW-1133">Transmembrane helix</keyword>
<evidence type="ECO:0000256" key="1">
    <source>
        <dbReference type="SAM" id="Phobius"/>
    </source>
</evidence>
<dbReference type="EMBL" id="AP023366">
    <property type="protein sequence ID" value="BCJ85361.1"/>
    <property type="molecule type" value="Genomic_DNA"/>
</dbReference>
<evidence type="ECO:0000313" key="3">
    <source>
        <dbReference type="Proteomes" id="UP000593802"/>
    </source>
</evidence>
<evidence type="ECO:0000313" key="2">
    <source>
        <dbReference type="EMBL" id="BCJ85361.1"/>
    </source>
</evidence>
<accession>A0A7I8DBR0</accession>
<dbReference type="AlphaFoldDB" id="A0A7I8DBR0"/>